<evidence type="ECO:0000256" key="1">
    <source>
        <dbReference type="SAM" id="Phobius"/>
    </source>
</evidence>
<accession>A0AAD8UIU3</accession>
<feature type="transmembrane region" description="Helical" evidence="1">
    <location>
        <begin position="29"/>
        <end position="51"/>
    </location>
</feature>
<keyword evidence="1" id="KW-0812">Transmembrane</keyword>
<organism evidence="2 3">
    <name type="scientific">Glomerella acutata</name>
    <name type="common">Colletotrichum acutatum</name>
    <dbReference type="NCBI Taxonomy" id="27357"/>
    <lineage>
        <taxon>Eukaryota</taxon>
        <taxon>Fungi</taxon>
        <taxon>Dikarya</taxon>
        <taxon>Ascomycota</taxon>
        <taxon>Pezizomycotina</taxon>
        <taxon>Sordariomycetes</taxon>
        <taxon>Hypocreomycetidae</taxon>
        <taxon>Glomerellales</taxon>
        <taxon>Glomerellaceae</taxon>
        <taxon>Colletotrichum</taxon>
        <taxon>Colletotrichum acutatum species complex</taxon>
    </lineage>
</organism>
<dbReference type="AlphaFoldDB" id="A0AAD8UIU3"/>
<name>A0AAD8UIU3_GLOAC</name>
<comment type="caution">
    <text evidence="2">The sequence shown here is derived from an EMBL/GenBank/DDBJ whole genome shotgun (WGS) entry which is preliminary data.</text>
</comment>
<sequence length="52" mass="5909">MVWVVCVFAYVFACFCCSLRSKESHHRMMVHGLCSLLPVRGAVAVFCRVFVL</sequence>
<protein>
    <submittedName>
        <fullName evidence="2">Uncharacterized protein</fullName>
    </submittedName>
</protein>
<evidence type="ECO:0000313" key="3">
    <source>
        <dbReference type="Proteomes" id="UP001244207"/>
    </source>
</evidence>
<proteinExistence type="predicted"/>
<dbReference type="EMBL" id="JAHMHS010000056">
    <property type="protein sequence ID" value="KAK1724053.1"/>
    <property type="molecule type" value="Genomic_DNA"/>
</dbReference>
<gene>
    <name evidence="2" type="ORF">BDZ83DRAFT_624005</name>
</gene>
<dbReference type="GeneID" id="85392320"/>
<keyword evidence="3" id="KW-1185">Reference proteome</keyword>
<dbReference type="Proteomes" id="UP001244207">
    <property type="component" value="Unassembled WGS sequence"/>
</dbReference>
<evidence type="ECO:0000313" key="2">
    <source>
        <dbReference type="EMBL" id="KAK1724053.1"/>
    </source>
</evidence>
<dbReference type="RefSeq" id="XP_060364108.1">
    <property type="nucleotide sequence ID" value="XM_060508421.1"/>
</dbReference>
<keyword evidence="1" id="KW-0472">Membrane</keyword>
<keyword evidence="1" id="KW-1133">Transmembrane helix</keyword>
<reference evidence="2" key="1">
    <citation type="submission" date="2021-12" db="EMBL/GenBank/DDBJ databases">
        <title>Comparative genomics, transcriptomics and evolutionary studies reveal genomic signatures of adaptation to plant cell wall in hemibiotrophic fungi.</title>
        <authorList>
            <consortium name="DOE Joint Genome Institute"/>
            <person name="Baroncelli R."/>
            <person name="Diaz J.F."/>
            <person name="Benocci T."/>
            <person name="Peng M."/>
            <person name="Battaglia E."/>
            <person name="Haridas S."/>
            <person name="Andreopoulos W."/>
            <person name="Labutti K."/>
            <person name="Pangilinan J."/>
            <person name="Floch G.L."/>
            <person name="Makela M.R."/>
            <person name="Henrissat B."/>
            <person name="Grigoriev I.V."/>
            <person name="Crouch J.A."/>
            <person name="De Vries R.P."/>
            <person name="Sukno S.A."/>
            <person name="Thon M.R."/>
        </authorList>
    </citation>
    <scope>NUCLEOTIDE SEQUENCE</scope>
    <source>
        <strain evidence="2">CBS 112980</strain>
    </source>
</reference>